<evidence type="ECO:0000256" key="1">
    <source>
        <dbReference type="SAM" id="SignalP"/>
    </source>
</evidence>
<dbReference type="Proteomes" id="UP000092444">
    <property type="component" value="Unassembled WGS sequence"/>
</dbReference>
<protein>
    <submittedName>
        <fullName evidence="2">Uncharacterized protein</fullName>
    </submittedName>
</protein>
<name>A0A1B0FC06_GLOMM</name>
<feature type="chain" id="PRO_5008407302" evidence="1">
    <location>
        <begin position="21"/>
        <end position="202"/>
    </location>
</feature>
<reference evidence="2" key="1">
    <citation type="submission" date="2020-05" db="UniProtKB">
        <authorList>
            <consortium name="EnsemblMetazoa"/>
        </authorList>
    </citation>
    <scope>IDENTIFICATION</scope>
    <source>
        <strain evidence="2">Yale</strain>
    </source>
</reference>
<sequence length="202" mass="21676">MKVIFLVSICCLMLSFPVIGRTLPPLNIQSGLGNKTLEGGLEAASIDDSAKNLSLYVVKAMVYEIGILTEEDNDTDNASFENEERVDLTFFDAHSNNSHIDLGNIPLPIKTNVSGQILTGIAPINIGAFSSAGELLQTLPLTGTIFNITQSDTAFYQLTATNISDSNKAYPVNANEFASLAGVQQLFPSSSTISEVKEENVK</sequence>
<dbReference type="EnsemblMetazoa" id="GMOY001078-RA">
    <property type="protein sequence ID" value="GMOY001078-PA"/>
    <property type="gene ID" value="GMOY001078"/>
</dbReference>
<accession>A0A1B0FC06</accession>
<evidence type="ECO:0000313" key="3">
    <source>
        <dbReference type="Proteomes" id="UP000092444"/>
    </source>
</evidence>
<evidence type="ECO:0000313" key="2">
    <source>
        <dbReference type="EnsemblMetazoa" id="GMOY001078-PA"/>
    </source>
</evidence>
<dbReference type="VEuPathDB" id="VectorBase:GMOY001078"/>
<proteinExistence type="predicted"/>
<dbReference type="PhylomeDB" id="A0A1B0FC06"/>
<dbReference type="EMBL" id="CCAG010000101">
    <property type="status" value="NOT_ANNOTATED_CDS"/>
    <property type="molecule type" value="Genomic_DNA"/>
</dbReference>
<keyword evidence="3" id="KW-1185">Reference proteome</keyword>
<organism evidence="2 3">
    <name type="scientific">Glossina morsitans morsitans</name>
    <name type="common">Savannah tsetse fly</name>
    <dbReference type="NCBI Taxonomy" id="37546"/>
    <lineage>
        <taxon>Eukaryota</taxon>
        <taxon>Metazoa</taxon>
        <taxon>Ecdysozoa</taxon>
        <taxon>Arthropoda</taxon>
        <taxon>Hexapoda</taxon>
        <taxon>Insecta</taxon>
        <taxon>Pterygota</taxon>
        <taxon>Neoptera</taxon>
        <taxon>Endopterygota</taxon>
        <taxon>Diptera</taxon>
        <taxon>Brachycera</taxon>
        <taxon>Muscomorpha</taxon>
        <taxon>Hippoboscoidea</taxon>
        <taxon>Glossinidae</taxon>
        <taxon>Glossina</taxon>
    </lineage>
</organism>
<feature type="signal peptide" evidence="1">
    <location>
        <begin position="1"/>
        <end position="20"/>
    </location>
</feature>
<dbReference type="AlphaFoldDB" id="A0A1B0FC06"/>
<keyword evidence="1" id="KW-0732">Signal</keyword>